<dbReference type="Gene3D" id="3.40.50.300">
    <property type="entry name" value="P-loop containing nucleotide triphosphate hydrolases"/>
    <property type="match status" value="2"/>
</dbReference>
<dbReference type="PANTHER" id="PTHR43581:SF2">
    <property type="entry name" value="EXCINUCLEASE ATPASE SUBUNIT"/>
    <property type="match status" value="1"/>
</dbReference>
<evidence type="ECO:0000313" key="3">
    <source>
        <dbReference type="Proteomes" id="UP000014018"/>
    </source>
</evidence>
<proteinExistence type="predicted"/>
<comment type="caution">
    <text evidence="2">The sequence shown here is derived from an EMBL/GenBank/DDBJ whole genome shotgun (WGS) entry which is preliminary data.</text>
</comment>
<dbReference type="AlphaFoldDB" id="A0A9W5UZ79"/>
<feature type="domain" description="Endonuclease GajA/Old nuclease/RecF-like AAA" evidence="1">
    <location>
        <begin position="2"/>
        <end position="402"/>
    </location>
</feature>
<evidence type="ECO:0000259" key="1">
    <source>
        <dbReference type="Pfam" id="PF13175"/>
    </source>
</evidence>
<evidence type="ECO:0000313" key="2">
    <source>
        <dbReference type="EMBL" id="EOO24789.1"/>
    </source>
</evidence>
<reference evidence="2 3" key="1">
    <citation type="submission" date="2012-12" db="EMBL/GenBank/DDBJ databases">
        <title>The Genome Sequence of Bacillus cereus VD133.</title>
        <authorList>
            <consortium name="The Broad Institute Genome Sequencing Platform"/>
            <consortium name="The Broad Institute Genome Sequencing Center for Infectious Disease"/>
            <person name="Feldgarden M."/>
            <person name="Van der Auwera G.A."/>
            <person name="Mahillon J."/>
            <person name="Duprez V."/>
            <person name="Timmery S."/>
            <person name="Mattelet C."/>
            <person name="Dierick K."/>
            <person name="Sun M."/>
            <person name="Yu Z."/>
            <person name="Zhu L."/>
            <person name="Hu X."/>
            <person name="Shank E.B."/>
            <person name="Swiecicka I."/>
            <person name="Hansen B.M."/>
            <person name="Andrup L."/>
            <person name="Walker B."/>
            <person name="Young S.K."/>
            <person name="Zeng Q."/>
            <person name="Gargeya S."/>
            <person name="Fitzgerald M."/>
            <person name="Haas B."/>
            <person name="Abouelleil A."/>
            <person name="Alvarado L."/>
            <person name="Arachchi H.M."/>
            <person name="Berlin A.M."/>
            <person name="Chapman S.B."/>
            <person name="Dewar J."/>
            <person name="Goldberg J."/>
            <person name="Griggs A."/>
            <person name="Gujja S."/>
            <person name="Hansen M."/>
            <person name="Howarth C."/>
            <person name="Imamovic A."/>
            <person name="Larimer J."/>
            <person name="McCowan C."/>
            <person name="Murphy C."/>
            <person name="Neiman D."/>
            <person name="Pearson M."/>
            <person name="Priest M."/>
            <person name="Roberts A."/>
            <person name="Saif S."/>
            <person name="Shea T."/>
            <person name="Sisk P."/>
            <person name="Sykes S."/>
            <person name="Wortman J."/>
            <person name="Nusbaum C."/>
            <person name="Birren B."/>
        </authorList>
    </citation>
    <scope>NUCLEOTIDE SEQUENCE [LARGE SCALE GENOMIC DNA]</scope>
    <source>
        <strain evidence="2 3">VD133</strain>
    </source>
</reference>
<sequence>MKLSVRNIGLVEEANIKLEGLTIIAGENDTGKSTIGKTIFAIIKGMNSHHKDFIEDKILQFEDIIEKIYFAIRRLSRNIHIEAGEDVRYITVFNKVSKNIHPPMIKRKILSYLNLEDYEGLEKYIMLYIDDALMAAKDLGIPMEEMGELDSLIAQLDMEVNASQDPKNYIIRSILFTLKSEFGTDLCNKFTKKLSEIKYDENGEVIFKASLKNNHIRKVSYSITPLEIEDVTYIESPLIFQMHKMILETNIFQNERKVFKEKDNKIGSIPFHMKDLISKMSNSTYYEFDLKSENLNFVEQISNIIEGNSIFDKDTDEFLFERSFHGETYSFNTSNVASGIKSFSMIQMLLKAQVINQKSILILDEPENHLHPKWQIKYCEIIVKLVSMGVRVVINSHSPYIIQALKVLANKYKINDSVNFYLAEKDIENQTTKILNVNEDLNSVFKKLSDPLQNLVWEQ</sequence>
<dbReference type="RefSeq" id="WP_016110314.1">
    <property type="nucleotide sequence ID" value="NZ_KB976174.1"/>
</dbReference>
<dbReference type="Pfam" id="PF13175">
    <property type="entry name" value="AAA_15"/>
    <property type="match status" value="1"/>
</dbReference>
<dbReference type="SUPFAM" id="SSF52540">
    <property type="entry name" value="P-loop containing nucleoside triphosphate hydrolases"/>
    <property type="match status" value="1"/>
</dbReference>
<accession>A0A9W5UZ79</accession>
<dbReference type="InterPro" id="IPR051396">
    <property type="entry name" value="Bact_Antivir_Def_Nuclease"/>
</dbReference>
<dbReference type="PANTHER" id="PTHR43581">
    <property type="entry name" value="ATP/GTP PHOSPHATASE"/>
    <property type="match status" value="1"/>
</dbReference>
<gene>
    <name evidence="2" type="ORF">IIU_06609</name>
</gene>
<dbReference type="Proteomes" id="UP000014018">
    <property type="component" value="Unassembled WGS sequence"/>
</dbReference>
<dbReference type="InterPro" id="IPR041685">
    <property type="entry name" value="AAA_GajA/Old/RecF-like"/>
</dbReference>
<dbReference type="EMBL" id="AHFB01000151">
    <property type="protein sequence ID" value="EOO24789.1"/>
    <property type="molecule type" value="Genomic_DNA"/>
</dbReference>
<protein>
    <recommendedName>
        <fullName evidence="1">Endonuclease GajA/Old nuclease/RecF-like AAA domain-containing protein</fullName>
    </recommendedName>
</protein>
<name>A0A9W5UZ79_BACCE</name>
<organism evidence="2 3">
    <name type="scientific">Bacillus cereus VD133</name>
    <dbReference type="NCBI Taxonomy" id="1053233"/>
    <lineage>
        <taxon>Bacteria</taxon>
        <taxon>Bacillati</taxon>
        <taxon>Bacillota</taxon>
        <taxon>Bacilli</taxon>
        <taxon>Bacillales</taxon>
        <taxon>Bacillaceae</taxon>
        <taxon>Bacillus</taxon>
        <taxon>Bacillus cereus group</taxon>
    </lineage>
</organism>
<dbReference type="InterPro" id="IPR027417">
    <property type="entry name" value="P-loop_NTPase"/>
</dbReference>